<evidence type="ECO:0000313" key="1">
    <source>
        <dbReference type="EMBL" id="PKW20774.1"/>
    </source>
</evidence>
<organism evidence="2 4">
    <name type="scientific">Flavobacterium lindanitolerans</name>
    <dbReference type="NCBI Taxonomy" id="428988"/>
    <lineage>
        <taxon>Bacteria</taxon>
        <taxon>Pseudomonadati</taxon>
        <taxon>Bacteroidota</taxon>
        <taxon>Flavobacteriia</taxon>
        <taxon>Flavobacteriales</taxon>
        <taxon>Flavobacteriaceae</taxon>
        <taxon>Flavobacterium</taxon>
    </lineage>
</organism>
<proteinExistence type="predicted"/>
<sequence length="140" mass="16088">MPDIPLETIKTTKPHTMNPSVNQMIATLSNRVLRFEKANSDRDYSGGGWYEETKYALFLYPDFTVLYILESFSSVSGGGLYLPNKNTQEYKGTWNVCEENQKICLHLTFEDNSSQKIETENLGYGIQKLGNQVWNRYLIS</sequence>
<reference evidence="1 3" key="1">
    <citation type="submission" date="2017-12" db="EMBL/GenBank/DDBJ databases">
        <title>Genomic Encyclopedia of Type Strains, Phase III (KMG-III): the genomes of soil and plant-associated and newly described type strains.</title>
        <authorList>
            <person name="Whitman W."/>
        </authorList>
    </citation>
    <scope>NUCLEOTIDE SEQUENCE [LARGE SCALE GENOMIC DNA]</scope>
    <source>
        <strain evidence="1 3">IP-10</strain>
    </source>
</reference>
<dbReference type="Proteomes" id="UP000233767">
    <property type="component" value="Unassembled WGS sequence"/>
</dbReference>
<dbReference type="AlphaFoldDB" id="A0A497USN3"/>
<dbReference type="EMBL" id="RCCB01000011">
    <property type="protein sequence ID" value="RLJ30586.1"/>
    <property type="molecule type" value="Genomic_DNA"/>
</dbReference>
<evidence type="ECO:0000313" key="2">
    <source>
        <dbReference type="EMBL" id="RLJ30586.1"/>
    </source>
</evidence>
<dbReference type="EMBL" id="PJND01000008">
    <property type="protein sequence ID" value="PKW20774.1"/>
    <property type="molecule type" value="Genomic_DNA"/>
</dbReference>
<protein>
    <submittedName>
        <fullName evidence="2">Uncharacterized protein</fullName>
    </submittedName>
</protein>
<accession>A0A497USN3</accession>
<evidence type="ECO:0000313" key="3">
    <source>
        <dbReference type="Proteomes" id="UP000233767"/>
    </source>
</evidence>
<comment type="caution">
    <text evidence="2">The sequence shown here is derived from an EMBL/GenBank/DDBJ whole genome shotgun (WGS) entry which is preliminary data.</text>
</comment>
<gene>
    <name evidence="1" type="ORF">B0G92_2051</name>
    <name evidence="2" type="ORF">CLV50_1999</name>
</gene>
<evidence type="ECO:0000313" key="4">
    <source>
        <dbReference type="Proteomes" id="UP000275027"/>
    </source>
</evidence>
<dbReference type="Proteomes" id="UP000275027">
    <property type="component" value="Unassembled WGS sequence"/>
</dbReference>
<reference evidence="2 4" key="2">
    <citation type="submission" date="2018-10" db="EMBL/GenBank/DDBJ databases">
        <title>Genomic Encyclopedia of Archaeal and Bacterial Type Strains, Phase II (KMG-II): from individual species to whole genera.</title>
        <authorList>
            <person name="Goeker M."/>
        </authorList>
    </citation>
    <scope>NUCLEOTIDE SEQUENCE [LARGE SCALE GENOMIC DNA]</scope>
    <source>
        <strain evidence="2 4">DSM 21886</strain>
    </source>
</reference>
<keyword evidence="3" id="KW-1185">Reference proteome</keyword>
<name>A0A497USN3_9FLAO</name>